<accession>D0WJA9</accession>
<dbReference type="InterPro" id="IPR020945">
    <property type="entry name" value="DMSO/NO3_reduct_chaperone"/>
</dbReference>
<protein>
    <submittedName>
        <fullName evidence="2">Cytoplasmic chaperone TorD</fullName>
    </submittedName>
</protein>
<dbReference type="PANTHER" id="PTHR34227">
    <property type="entry name" value="CHAPERONE PROTEIN YCDY"/>
    <property type="match status" value="1"/>
</dbReference>
<evidence type="ECO:0000313" key="2">
    <source>
        <dbReference type="EMBL" id="EEZ60457.1"/>
    </source>
</evidence>
<name>D0WJA9_SLAES</name>
<dbReference type="EMBL" id="ACUX02000019">
    <property type="protein sequence ID" value="EEZ60457.1"/>
    <property type="molecule type" value="Genomic_DNA"/>
</dbReference>
<evidence type="ECO:0000256" key="1">
    <source>
        <dbReference type="ARBA" id="ARBA00023186"/>
    </source>
</evidence>
<dbReference type="SUPFAM" id="SSF89155">
    <property type="entry name" value="TorD-like"/>
    <property type="match status" value="1"/>
</dbReference>
<dbReference type="GeneID" id="85008028"/>
<dbReference type="Proteomes" id="UP000006001">
    <property type="component" value="Unassembled WGS sequence"/>
</dbReference>
<reference evidence="2" key="1">
    <citation type="submission" date="2009-10" db="EMBL/GenBank/DDBJ databases">
        <authorList>
            <person name="Weinstock G."/>
            <person name="Sodergren E."/>
            <person name="Clifton S."/>
            <person name="Fulton L."/>
            <person name="Fulton B."/>
            <person name="Courtney L."/>
            <person name="Fronick C."/>
            <person name="Harrison M."/>
            <person name="Strong C."/>
            <person name="Farmer C."/>
            <person name="Delahaunty K."/>
            <person name="Markovic C."/>
            <person name="Hall O."/>
            <person name="Minx P."/>
            <person name="Tomlinson C."/>
            <person name="Mitreva M."/>
            <person name="Nelson J."/>
            <person name="Hou S."/>
            <person name="Wollam A."/>
            <person name="Pepin K.H."/>
            <person name="Johnson M."/>
            <person name="Bhonagiri V."/>
            <person name="Nash W.E."/>
            <person name="Warren W."/>
            <person name="Chinwalla A."/>
            <person name="Mardis E.R."/>
            <person name="Wilson R.K."/>
        </authorList>
    </citation>
    <scope>NUCLEOTIDE SEQUENCE [LARGE SCALE GENOMIC DNA]</scope>
    <source>
        <strain evidence="2">ATCC 700122</strain>
    </source>
</reference>
<evidence type="ECO:0000313" key="3">
    <source>
        <dbReference type="Proteomes" id="UP000006001"/>
    </source>
</evidence>
<organism evidence="2 3">
    <name type="scientific">Slackia exigua (strain ATCC 700122 / DSM 15923 / CIP 105133 / JCM 11022 / KCTC 5966 / S-7)</name>
    <dbReference type="NCBI Taxonomy" id="649764"/>
    <lineage>
        <taxon>Bacteria</taxon>
        <taxon>Bacillati</taxon>
        <taxon>Actinomycetota</taxon>
        <taxon>Coriobacteriia</taxon>
        <taxon>Eggerthellales</taxon>
        <taxon>Eggerthellaceae</taxon>
        <taxon>Slackia</taxon>
    </lineage>
</organism>
<dbReference type="AlphaFoldDB" id="D0WJA9"/>
<dbReference type="eggNOG" id="COG3381">
    <property type="taxonomic scope" value="Bacteria"/>
</dbReference>
<dbReference type="InterPro" id="IPR036411">
    <property type="entry name" value="TorD-like_sf"/>
</dbReference>
<keyword evidence="1" id="KW-0143">Chaperone</keyword>
<dbReference type="InterPro" id="IPR050289">
    <property type="entry name" value="TorD/DmsD_chaperones"/>
</dbReference>
<dbReference type="PANTHER" id="PTHR34227:SF1">
    <property type="entry name" value="DIMETHYL SULFOXIDE REDUCTASE CHAPERONE-RELATED"/>
    <property type="match status" value="1"/>
</dbReference>
<keyword evidence="3" id="KW-1185">Reference proteome</keyword>
<gene>
    <name evidence="2" type="ORF">HMPREF0762_01936</name>
</gene>
<dbReference type="Pfam" id="PF02613">
    <property type="entry name" value="Nitrate_red_del"/>
    <property type="match status" value="1"/>
</dbReference>
<dbReference type="STRING" id="649764.HMPREF0762_01936"/>
<dbReference type="Gene3D" id="1.10.3480.10">
    <property type="entry name" value="TorD-like"/>
    <property type="match status" value="1"/>
</dbReference>
<sequence>MSEPIRADALRAAAVLCDVCAGALLRNVDEDVLKLFVEGRDAFLHEPFVSVSPDDARVIVDELARGDGDADAFDALFHDLRRDYTHLFYMVAVSGASPYESAWRTEDRTLCGPFMHEVRAMYRSYGVEVSMESSVPDDHLGLELAFVSDLLSRSAASMGKEREDIVDDLRTFFSDHVLVFVHAFLDAMAASAHTPYYRAFARLTSATVDSVAALIGARASAAPFDPSRRNE</sequence>
<dbReference type="HOGENOM" id="CLU_077650_0_0_11"/>
<dbReference type="OrthoDB" id="9795302at2"/>
<proteinExistence type="predicted"/>
<comment type="caution">
    <text evidence="2">The sequence shown here is derived from an EMBL/GenBank/DDBJ whole genome shotgun (WGS) entry which is preliminary data.</text>
</comment>
<dbReference type="RefSeq" id="WP_006363221.1">
    <property type="nucleotide sequence ID" value="NZ_GG700631.1"/>
</dbReference>